<name>A0A6N2BEJ1_SOLCI</name>
<protein>
    <submittedName>
        <fullName evidence="5">Uncharacterized protein</fullName>
    </submittedName>
</protein>
<accession>A0A6N2BEJ1</accession>
<gene>
    <name evidence="5" type="ORF">EJD97_013363</name>
</gene>
<keyword evidence="4" id="KW-0677">Repeat</keyword>
<organism evidence="5">
    <name type="scientific">Solanum chilense</name>
    <name type="common">Tomato</name>
    <name type="synonym">Lycopersicon chilense</name>
    <dbReference type="NCBI Taxonomy" id="4083"/>
    <lineage>
        <taxon>Eukaryota</taxon>
        <taxon>Viridiplantae</taxon>
        <taxon>Streptophyta</taxon>
        <taxon>Embryophyta</taxon>
        <taxon>Tracheophyta</taxon>
        <taxon>Spermatophyta</taxon>
        <taxon>Magnoliopsida</taxon>
        <taxon>eudicotyledons</taxon>
        <taxon>Gunneridae</taxon>
        <taxon>Pentapetalae</taxon>
        <taxon>asterids</taxon>
        <taxon>lamiids</taxon>
        <taxon>Solanales</taxon>
        <taxon>Solanaceae</taxon>
        <taxon>Solanoideae</taxon>
        <taxon>Solaneae</taxon>
        <taxon>Solanum</taxon>
        <taxon>Solanum subgen. Lycopersicon</taxon>
    </lineage>
</organism>
<dbReference type="EMBL" id="RXGB01003425">
    <property type="protein sequence ID" value="TMW92200.1"/>
    <property type="molecule type" value="Genomic_DNA"/>
</dbReference>
<evidence type="ECO:0000256" key="3">
    <source>
        <dbReference type="ARBA" id="ARBA00022574"/>
    </source>
</evidence>
<dbReference type="AlphaFoldDB" id="A0A6N2BEJ1"/>
<comment type="caution">
    <text evidence="5">The sequence shown here is derived from an EMBL/GenBank/DDBJ whole genome shotgun (WGS) entry which is preliminary data.</text>
</comment>
<reference evidence="5" key="1">
    <citation type="submission" date="2019-05" db="EMBL/GenBank/DDBJ databases">
        <title>The de novo reference genome and transcriptome assemblies of the wild tomato species Solanum chilense.</title>
        <authorList>
            <person name="Stam R."/>
            <person name="Nosenko T."/>
            <person name="Hoerger A.C."/>
            <person name="Stephan W."/>
            <person name="Seidel M.A."/>
            <person name="Kuhn J.M.M."/>
            <person name="Haberer G."/>
            <person name="Tellier A."/>
        </authorList>
    </citation>
    <scope>NUCLEOTIDE SEQUENCE</scope>
    <source>
        <tissue evidence="5">Mature leaves</tissue>
    </source>
</reference>
<feature type="non-terminal residue" evidence="5">
    <location>
        <position position="1"/>
    </location>
</feature>
<dbReference type="GO" id="GO:0000932">
    <property type="term" value="C:P-body"/>
    <property type="evidence" value="ECO:0007669"/>
    <property type="project" value="TreeGrafter"/>
</dbReference>
<sequence>EYSCYKVVNQLEKSLNSILKATIARQIQALFQTSGKQTLQETQKYTLEVLVIPSLEMSCKAMFEQVNYIFQKDIAEHTIAAQQQFESLC</sequence>
<evidence type="ECO:0000256" key="2">
    <source>
        <dbReference type="ARBA" id="ARBA00022490"/>
    </source>
</evidence>
<dbReference type="InterPro" id="IPR045152">
    <property type="entry name" value="EDC4-like"/>
</dbReference>
<dbReference type="GO" id="GO:0031087">
    <property type="term" value="P:deadenylation-independent decapping of nuclear-transcribed mRNA"/>
    <property type="evidence" value="ECO:0007669"/>
    <property type="project" value="InterPro"/>
</dbReference>
<evidence type="ECO:0000256" key="1">
    <source>
        <dbReference type="ARBA" id="ARBA00004496"/>
    </source>
</evidence>
<evidence type="ECO:0000313" key="5">
    <source>
        <dbReference type="EMBL" id="TMW92200.1"/>
    </source>
</evidence>
<evidence type="ECO:0000256" key="4">
    <source>
        <dbReference type="ARBA" id="ARBA00022737"/>
    </source>
</evidence>
<keyword evidence="2" id="KW-0963">Cytoplasm</keyword>
<dbReference type="PANTHER" id="PTHR15598:SF5">
    <property type="entry name" value="ENHANCER OF MRNA-DECAPPING PROTEIN 4"/>
    <property type="match status" value="1"/>
</dbReference>
<comment type="subcellular location">
    <subcellularLocation>
        <location evidence="1">Cytoplasm</location>
    </subcellularLocation>
</comment>
<proteinExistence type="predicted"/>
<dbReference type="PANTHER" id="PTHR15598">
    <property type="entry name" value="ENHANCER OF MRNA-DECAPPING PROTEIN 4"/>
    <property type="match status" value="1"/>
</dbReference>
<keyword evidence="3" id="KW-0853">WD repeat</keyword>